<gene>
    <name evidence="1" type="ORF">VNO77_27288</name>
</gene>
<dbReference type="EMBL" id="JAYMYQ010000006">
    <property type="protein sequence ID" value="KAK7323796.1"/>
    <property type="molecule type" value="Genomic_DNA"/>
</dbReference>
<keyword evidence="2" id="KW-1185">Reference proteome</keyword>
<dbReference type="AlphaFoldDB" id="A0AAN9Q6C6"/>
<accession>A0AAN9Q6C6</accession>
<evidence type="ECO:0000313" key="2">
    <source>
        <dbReference type="Proteomes" id="UP001367508"/>
    </source>
</evidence>
<sequence length="126" mass="13628">MASPSAACGVSLIAWRRGLCRLSWGQRLSDLVSVSKPPCGGLSEKRGLLGTPLGSLRPGPVRLLVRSTFLYARAQDSRSCLNRKGPRCSNMVNATWCSSECTRSSQLSSPCSPSLYYKCPMAETEL</sequence>
<comment type="caution">
    <text evidence="1">The sequence shown here is derived from an EMBL/GenBank/DDBJ whole genome shotgun (WGS) entry which is preliminary data.</text>
</comment>
<name>A0AAN9Q6C6_CANGL</name>
<reference evidence="1 2" key="1">
    <citation type="submission" date="2024-01" db="EMBL/GenBank/DDBJ databases">
        <title>The genomes of 5 underutilized Papilionoideae crops provide insights into root nodulation and disease resistanc.</title>
        <authorList>
            <person name="Jiang F."/>
        </authorList>
    </citation>
    <scope>NUCLEOTIDE SEQUENCE [LARGE SCALE GENOMIC DNA]</scope>
    <source>
        <strain evidence="1">LVBAO_FW01</strain>
        <tissue evidence="1">Leaves</tissue>
    </source>
</reference>
<protein>
    <submittedName>
        <fullName evidence="1">Uncharacterized protein</fullName>
    </submittedName>
</protein>
<evidence type="ECO:0000313" key="1">
    <source>
        <dbReference type="EMBL" id="KAK7323796.1"/>
    </source>
</evidence>
<organism evidence="1 2">
    <name type="scientific">Canavalia gladiata</name>
    <name type="common">Sword bean</name>
    <name type="synonym">Dolichos gladiatus</name>
    <dbReference type="NCBI Taxonomy" id="3824"/>
    <lineage>
        <taxon>Eukaryota</taxon>
        <taxon>Viridiplantae</taxon>
        <taxon>Streptophyta</taxon>
        <taxon>Embryophyta</taxon>
        <taxon>Tracheophyta</taxon>
        <taxon>Spermatophyta</taxon>
        <taxon>Magnoliopsida</taxon>
        <taxon>eudicotyledons</taxon>
        <taxon>Gunneridae</taxon>
        <taxon>Pentapetalae</taxon>
        <taxon>rosids</taxon>
        <taxon>fabids</taxon>
        <taxon>Fabales</taxon>
        <taxon>Fabaceae</taxon>
        <taxon>Papilionoideae</taxon>
        <taxon>50 kb inversion clade</taxon>
        <taxon>NPAAA clade</taxon>
        <taxon>indigoferoid/millettioid clade</taxon>
        <taxon>Phaseoleae</taxon>
        <taxon>Canavalia</taxon>
    </lineage>
</organism>
<proteinExistence type="predicted"/>
<dbReference type="Proteomes" id="UP001367508">
    <property type="component" value="Unassembled WGS sequence"/>
</dbReference>